<dbReference type="AlphaFoldDB" id="X0ZXL0"/>
<dbReference type="Gene3D" id="1.10.1370.30">
    <property type="match status" value="1"/>
</dbReference>
<gene>
    <name evidence="1" type="ORF">S01H4_03164</name>
</gene>
<dbReference type="SUPFAM" id="SSF55486">
    <property type="entry name" value="Metalloproteases ('zincins'), catalytic domain"/>
    <property type="match status" value="1"/>
</dbReference>
<reference evidence="1" key="1">
    <citation type="journal article" date="2014" name="Front. Microbiol.">
        <title>High frequency of phylogenetically diverse reductive dehalogenase-homologous genes in deep subseafloor sedimentary metagenomes.</title>
        <authorList>
            <person name="Kawai M."/>
            <person name="Futagami T."/>
            <person name="Toyoda A."/>
            <person name="Takaki Y."/>
            <person name="Nishi S."/>
            <person name="Hori S."/>
            <person name="Arai W."/>
            <person name="Tsubouchi T."/>
            <person name="Morono Y."/>
            <person name="Uchiyama I."/>
            <person name="Ito T."/>
            <person name="Fujiyama A."/>
            <person name="Inagaki F."/>
            <person name="Takami H."/>
        </authorList>
    </citation>
    <scope>NUCLEOTIDE SEQUENCE</scope>
    <source>
        <strain evidence="1">Expedition CK06-06</strain>
    </source>
</reference>
<name>X0ZXL0_9ZZZZ</name>
<evidence type="ECO:0008006" key="2">
    <source>
        <dbReference type="Google" id="ProtNLM"/>
    </source>
</evidence>
<evidence type="ECO:0000313" key="1">
    <source>
        <dbReference type="EMBL" id="GAG74570.1"/>
    </source>
</evidence>
<dbReference type="EMBL" id="BART01000751">
    <property type="protein sequence ID" value="GAG74570.1"/>
    <property type="molecule type" value="Genomic_DNA"/>
</dbReference>
<organism evidence="1">
    <name type="scientific">marine sediment metagenome</name>
    <dbReference type="NCBI Taxonomy" id="412755"/>
    <lineage>
        <taxon>unclassified sequences</taxon>
        <taxon>metagenomes</taxon>
        <taxon>ecological metagenomes</taxon>
    </lineage>
</organism>
<protein>
    <recommendedName>
        <fullName evidence="2">Peptidase M3A/M3B catalytic domain-containing protein</fullName>
    </recommendedName>
</protein>
<comment type="caution">
    <text evidence="1">The sequence shown here is derived from an EMBL/GenBank/DDBJ whole genome shotgun (WGS) entry which is preliminary data.</text>
</comment>
<sequence>MFHFCTKEYIGQQIKEIKQEIAQDESKAMITIDDEEVSFRKSRVIISNETEQEKRAEIESKRIEKIKKFNTKYKEKWNKFHSLSKELGYNNYAQLCSKLMNVDFNKLSELMQNFLNKTNELYKNAMDKQLIEKIGLTLEQTKYYDIWYFSRGKDYDYLFPKEELINSFGKTCYKLGIDLESQKNINIDIETRDKKSPRAFLCAVKVPDEIYLNIMPEGGVSDYSSFLHEGGHAQHFANVSKELPFEFKYLGDNSVTEGYAFLFNYLFLSPYWLKDFLGIKDADSLIRFLLNRKLYMLRRYSGKIIYETKFHDGSSIEGKDEIYKDILSSATMVEYAPEKYLSDLDEGFYSSSYLRAWLFEAQLRQYFEEEYEPRWYASKKVGDLLREMWYYGQKYSVDEILDQLGLGELSIEPLINQFQKLK</sequence>
<accession>X0ZXL0</accession>
<proteinExistence type="predicted"/>